<accession>A0A7C5NX59</accession>
<gene>
    <name evidence="1" type="ORF">ENL40_04755</name>
</gene>
<reference evidence="1" key="1">
    <citation type="journal article" date="2020" name="mSystems">
        <title>Genome- and Community-Level Interaction Insights into Carbon Utilization and Element Cycling Functions of Hydrothermarchaeota in Hydrothermal Sediment.</title>
        <authorList>
            <person name="Zhou Z."/>
            <person name="Liu Y."/>
            <person name="Xu W."/>
            <person name="Pan J."/>
            <person name="Luo Z.H."/>
            <person name="Li M."/>
        </authorList>
    </citation>
    <scope>NUCLEOTIDE SEQUENCE [LARGE SCALE GENOMIC DNA]</scope>
    <source>
        <strain evidence="1">HyVt-93</strain>
    </source>
</reference>
<organism evidence="1">
    <name type="scientific">Thermococcus litoralis</name>
    <dbReference type="NCBI Taxonomy" id="2265"/>
    <lineage>
        <taxon>Archaea</taxon>
        <taxon>Methanobacteriati</taxon>
        <taxon>Methanobacteriota</taxon>
        <taxon>Thermococci</taxon>
        <taxon>Thermococcales</taxon>
        <taxon>Thermococcaceae</taxon>
        <taxon>Thermococcus</taxon>
    </lineage>
</organism>
<comment type="caution">
    <text evidence="1">The sequence shown here is derived from an EMBL/GenBank/DDBJ whole genome shotgun (WGS) entry which is preliminary data.</text>
</comment>
<feature type="non-terminal residue" evidence="1">
    <location>
        <position position="27"/>
    </location>
</feature>
<sequence>MEITKREEEYLETMYMLQKNKGVIRVK</sequence>
<evidence type="ECO:0000313" key="1">
    <source>
        <dbReference type="EMBL" id="HHI00767.1"/>
    </source>
</evidence>
<proteinExistence type="predicted"/>
<dbReference type="Proteomes" id="UP000886217">
    <property type="component" value="Unassembled WGS sequence"/>
</dbReference>
<dbReference type="AlphaFoldDB" id="A0A7C5NX59"/>
<dbReference type="EMBL" id="DRTU01000197">
    <property type="protein sequence ID" value="HHI00767.1"/>
    <property type="molecule type" value="Genomic_DNA"/>
</dbReference>
<name>A0A7C5NX59_THELI</name>
<protein>
    <submittedName>
        <fullName evidence="1">Metal-dependent transcriptional regulator</fullName>
    </submittedName>
</protein>